<evidence type="ECO:0000256" key="4">
    <source>
        <dbReference type="ARBA" id="ARBA00022692"/>
    </source>
</evidence>
<evidence type="ECO:0000256" key="3">
    <source>
        <dbReference type="ARBA" id="ARBA00022516"/>
    </source>
</evidence>
<evidence type="ECO:0000256" key="9">
    <source>
        <dbReference type="ARBA" id="ARBA00023098"/>
    </source>
</evidence>
<keyword evidence="7 12" id="KW-0560">Oxidoreductase</keyword>
<evidence type="ECO:0000256" key="1">
    <source>
        <dbReference type="ARBA" id="ARBA00004141"/>
    </source>
</evidence>
<keyword evidence="9" id="KW-0443">Lipid metabolism</keyword>
<dbReference type="InterPro" id="IPR005804">
    <property type="entry name" value="FA_desaturase_dom"/>
</dbReference>
<keyword evidence="3 12" id="KW-0444">Lipid biosynthesis</keyword>
<evidence type="ECO:0000256" key="11">
    <source>
        <dbReference type="ARBA" id="ARBA00023160"/>
    </source>
</evidence>
<dbReference type="InterPro" id="IPR015876">
    <property type="entry name" value="Acyl-CoA_DS"/>
</dbReference>
<evidence type="ECO:0000256" key="8">
    <source>
        <dbReference type="ARBA" id="ARBA00023004"/>
    </source>
</evidence>
<keyword evidence="10 13" id="KW-0472">Membrane</keyword>
<organism evidence="15">
    <name type="scientific">Corethrella appendiculata</name>
    <dbReference type="NCBI Taxonomy" id="1370023"/>
    <lineage>
        <taxon>Eukaryota</taxon>
        <taxon>Metazoa</taxon>
        <taxon>Ecdysozoa</taxon>
        <taxon>Arthropoda</taxon>
        <taxon>Hexapoda</taxon>
        <taxon>Insecta</taxon>
        <taxon>Pterygota</taxon>
        <taxon>Neoptera</taxon>
        <taxon>Endopterygota</taxon>
        <taxon>Diptera</taxon>
        <taxon>Nematocera</taxon>
        <taxon>Culicoidea</taxon>
        <taxon>Chaoboridae</taxon>
        <taxon>Corethrella</taxon>
    </lineage>
</organism>
<keyword evidence="6 13" id="KW-1133">Transmembrane helix</keyword>
<feature type="transmembrane region" description="Helical" evidence="13">
    <location>
        <begin position="64"/>
        <end position="82"/>
    </location>
</feature>
<evidence type="ECO:0000256" key="12">
    <source>
        <dbReference type="RuleBase" id="RU000581"/>
    </source>
</evidence>
<evidence type="ECO:0000259" key="14">
    <source>
        <dbReference type="Pfam" id="PF00487"/>
    </source>
</evidence>
<dbReference type="EMBL" id="GANO01003185">
    <property type="protein sequence ID" value="JAB56686.1"/>
    <property type="molecule type" value="mRNA"/>
</dbReference>
<evidence type="ECO:0000256" key="2">
    <source>
        <dbReference type="ARBA" id="ARBA00009295"/>
    </source>
</evidence>
<dbReference type="GO" id="GO:0005506">
    <property type="term" value="F:iron ion binding"/>
    <property type="evidence" value="ECO:0007669"/>
    <property type="project" value="TreeGrafter"/>
</dbReference>
<dbReference type="AlphaFoldDB" id="U5EQQ1"/>
<dbReference type="PRINTS" id="PR00075">
    <property type="entry name" value="FACDDSATRASE"/>
</dbReference>
<feature type="transmembrane region" description="Helical" evidence="13">
    <location>
        <begin position="207"/>
        <end position="226"/>
    </location>
</feature>
<protein>
    <submittedName>
        <fullName evidence="15">Putative fatty acid desaturase</fullName>
    </submittedName>
</protein>
<reference evidence="15" key="1">
    <citation type="journal article" date="2014" name="Insect Biochem. Mol. Biol.">
        <title>An insight into the sialome of the frog biting fly, Corethrella appendiculata.</title>
        <authorList>
            <person name="Ribeiro J.M.C."/>
            <person name="Chagas A.C."/>
            <person name="Pham V.M."/>
            <person name="Lounibos L.P."/>
            <person name="Calvo E."/>
        </authorList>
    </citation>
    <scope>NUCLEOTIDE SEQUENCE</scope>
    <source>
        <tissue evidence="15">Salivary glands</tissue>
    </source>
</reference>
<name>U5EQQ1_9DIPT</name>
<keyword evidence="4 12" id="KW-0812">Transmembrane</keyword>
<keyword evidence="11 12" id="KW-0275">Fatty acid biosynthesis</keyword>
<feature type="transmembrane region" description="Helical" evidence="13">
    <location>
        <begin position="179"/>
        <end position="201"/>
    </location>
</feature>
<evidence type="ECO:0000256" key="7">
    <source>
        <dbReference type="ARBA" id="ARBA00023002"/>
    </source>
</evidence>
<comment type="cofactor">
    <cofactor evidence="12">
        <name>Fe(2+)</name>
        <dbReference type="ChEBI" id="CHEBI:29033"/>
    </cofactor>
</comment>
<keyword evidence="5" id="KW-0276">Fatty acid metabolism</keyword>
<dbReference type="PANTHER" id="PTHR11351">
    <property type="entry name" value="ACYL-COA DESATURASE"/>
    <property type="match status" value="1"/>
</dbReference>
<keyword evidence="8" id="KW-0408">Iron</keyword>
<comment type="similarity">
    <text evidence="2 12">Belongs to the fatty acid desaturase type 1 family.</text>
</comment>
<comment type="subcellular location">
    <subcellularLocation>
        <location evidence="1">Membrane</location>
        <topology evidence="1">Multi-pass membrane protein</topology>
    </subcellularLocation>
</comment>
<dbReference type="PANTHER" id="PTHR11351:SF31">
    <property type="entry name" value="DESATURASE 1, ISOFORM A-RELATED"/>
    <property type="match status" value="1"/>
</dbReference>
<dbReference type="GO" id="GO:0006636">
    <property type="term" value="P:unsaturated fatty acid biosynthetic process"/>
    <property type="evidence" value="ECO:0007669"/>
    <property type="project" value="TreeGrafter"/>
</dbReference>
<dbReference type="GO" id="GO:0004768">
    <property type="term" value="F:stearoyl-CoA 9-desaturase activity"/>
    <property type="evidence" value="ECO:0007669"/>
    <property type="project" value="TreeGrafter"/>
</dbReference>
<dbReference type="Pfam" id="PF00487">
    <property type="entry name" value="FA_desaturase"/>
    <property type="match status" value="1"/>
</dbReference>
<feature type="non-terminal residue" evidence="15">
    <location>
        <position position="1"/>
    </location>
</feature>
<evidence type="ECO:0000256" key="5">
    <source>
        <dbReference type="ARBA" id="ARBA00022832"/>
    </source>
</evidence>
<proteinExistence type="evidence at transcript level"/>
<evidence type="ECO:0000313" key="15">
    <source>
        <dbReference type="EMBL" id="JAB56686.1"/>
    </source>
</evidence>
<feature type="transmembrane region" description="Helical" evidence="13">
    <location>
        <begin position="32"/>
        <end position="52"/>
    </location>
</feature>
<evidence type="ECO:0000256" key="13">
    <source>
        <dbReference type="SAM" id="Phobius"/>
    </source>
</evidence>
<accession>U5EQQ1</accession>
<dbReference type="CDD" id="cd03505">
    <property type="entry name" value="Delta9-FADS-like"/>
    <property type="match status" value="1"/>
</dbReference>
<evidence type="ECO:0000256" key="10">
    <source>
        <dbReference type="ARBA" id="ARBA00023136"/>
    </source>
</evidence>
<comment type="domain">
    <text evidence="12">The histidine box domains are involved in binding the catalytic metal ions.</text>
</comment>
<feature type="domain" description="Fatty acid desaturase" evidence="14">
    <location>
        <begin position="65"/>
        <end position="267"/>
    </location>
</feature>
<dbReference type="GO" id="GO:0005789">
    <property type="term" value="C:endoplasmic reticulum membrane"/>
    <property type="evidence" value="ECO:0007669"/>
    <property type="project" value="TreeGrafter"/>
</dbReference>
<sequence length="371" mass="43058">PKDKPKQNLGVEQQKMKFSKDEEPATYTWDQVVWRNVIIFAFLHSGLLYGLYLMFAEAKLATSIWTIVIAVVAHFGITGGAHRLWSHKAYKANVQMRILLMLLNSMTFQNSIWEWSRDHRLHHKFTDTNADPHNSKRGFFFSHIGWLLVRKHPDVKEKGKLIDMSDLEADPVVMFQKKYIAIFALLGTLVLPTLAPMYLFGETFKNAFYVGAIVKYVLALNLTWAINSWAHMWGTRPYDKNVTAVNHLQLATMTIGEGWHNYHHVFPWDYKVSEHDTYGSNLTLGFINLFSKIGWTYDLRTVSEEMIRKRVERTGDGTHPWSKEKLNEKLFEFVTDYNGNIGESGNIWGWDDENMSTIDKVDAKIICKKFQ</sequence>
<evidence type="ECO:0000256" key="6">
    <source>
        <dbReference type="ARBA" id="ARBA00022989"/>
    </source>
</evidence>